<proteinExistence type="predicted"/>
<reference evidence="1 2" key="1">
    <citation type="submission" date="2014-04" db="EMBL/GenBank/DDBJ databases">
        <authorList>
            <consortium name="DOE Joint Genome Institute"/>
            <person name="Kuo A."/>
            <person name="Kohler A."/>
            <person name="Nagy L.G."/>
            <person name="Floudas D."/>
            <person name="Copeland A."/>
            <person name="Barry K.W."/>
            <person name="Cichocki N."/>
            <person name="Veneault-Fourrey C."/>
            <person name="LaButti K."/>
            <person name="Lindquist E.A."/>
            <person name="Lipzen A."/>
            <person name="Lundell T."/>
            <person name="Morin E."/>
            <person name="Murat C."/>
            <person name="Sun H."/>
            <person name="Tunlid A."/>
            <person name="Henrissat B."/>
            <person name="Grigoriev I.V."/>
            <person name="Hibbett D.S."/>
            <person name="Martin F."/>
            <person name="Nordberg H.P."/>
            <person name="Cantor M.N."/>
            <person name="Hua S.X."/>
        </authorList>
    </citation>
    <scope>NUCLEOTIDE SEQUENCE [LARGE SCALE GENOMIC DNA]</scope>
    <source>
        <strain evidence="1 2">LaAM-08-1</strain>
    </source>
</reference>
<accession>A0A0C9WUV1</accession>
<dbReference type="AlphaFoldDB" id="A0A0C9WUV1"/>
<reference evidence="2" key="2">
    <citation type="submission" date="2015-01" db="EMBL/GenBank/DDBJ databases">
        <title>Evolutionary Origins and Diversification of the Mycorrhizal Mutualists.</title>
        <authorList>
            <consortium name="DOE Joint Genome Institute"/>
            <consortium name="Mycorrhizal Genomics Consortium"/>
            <person name="Kohler A."/>
            <person name="Kuo A."/>
            <person name="Nagy L.G."/>
            <person name="Floudas D."/>
            <person name="Copeland A."/>
            <person name="Barry K.W."/>
            <person name="Cichocki N."/>
            <person name="Veneault-Fourrey C."/>
            <person name="LaButti K."/>
            <person name="Lindquist E.A."/>
            <person name="Lipzen A."/>
            <person name="Lundell T."/>
            <person name="Morin E."/>
            <person name="Murat C."/>
            <person name="Riley R."/>
            <person name="Ohm R."/>
            <person name="Sun H."/>
            <person name="Tunlid A."/>
            <person name="Henrissat B."/>
            <person name="Grigoriev I.V."/>
            <person name="Hibbett D.S."/>
            <person name="Martin F."/>
        </authorList>
    </citation>
    <scope>NUCLEOTIDE SEQUENCE [LARGE SCALE GENOMIC DNA]</scope>
    <source>
        <strain evidence="2">LaAM-08-1</strain>
    </source>
</reference>
<dbReference type="Proteomes" id="UP000054477">
    <property type="component" value="Unassembled WGS sequence"/>
</dbReference>
<sequence length="388" mass="43619">MRTNEERPLYSEDGRSSRSVFYEDGRGGIEPTPQLRAGVRYVNYRLYTKGGPLESINPIYSNDRFISHILSTSVRPPHTVASIKRYLCKVEGLASENCTLYRSLSENAALEDSTRLSLRVTPGPGSSVDDPIALVSTDERQLQVESSAASQEPLQRDFEQRYVYYRIYDEQGETVSKTFFDQNAPSLGRVSALSIPPPHTLASLKNHLIKCENILDRDVQIFEDADGESPMNDTDAIALLSDSFLGCMEDQPIAVTHKVQGTRVGPIQVNNENPAQLRSVLAQTREELRKAKEEIERLTTFTRNLKSTRNWNLGDFDNRWHSMKTGDIFHTNGVLRKEEWKNNQTGSTSVWGCFLATNSAGRVAFAIEDNLRLLPLLDLCLIQISSIS</sequence>
<organism evidence="1 2">
    <name type="scientific">Laccaria amethystina LaAM-08-1</name>
    <dbReference type="NCBI Taxonomy" id="1095629"/>
    <lineage>
        <taxon>Eukaryota</taxon>
        <taxon>Fungi</taxon>
        <taxon>Dikarya</taxon>
        <taxon>Basidiomycota</taxon>
        <taxon>Agaricomycotina</taxon>
        <taxon>Agaricomycetes</taxon>
        <taxon>Agaricomycetidae</taxon>
        <taxon>Agaricales</taxon>
        <taxon>Agaricineae</taxon>
        <taxon>Hydnangiaceae</taxon>
        <taxon>Laccaria</taxon>
    </lineage>
</organism>
<evidence type="ECO:0000313" key="2">
    <source>
        <dbReference type="Proteomes" id="UP000054477"/>
    </source>
</evidence>
<dbReference type="HOGENOM" id="CLU_033651_2_0_1"/>
<dbReference type="OrthoDB" id="2995174at2759"/>
<name>A0A0C9WUV1_9AGAR</name>
<protein>
    <submittedName>
        <fullName evidence="1">Uncharacterized protein</fullName>
    </submittedName>
</protein>
<gene>
    <name evidence="1" type="ORF">K443DRAFT_491117</name>
</gene>
<keyword evidence="2" id="KW-1185">Reference proteome</keyword>
<dbReference type="EMBL" id="KN838584">
    <property type="protein sequence ID" value="KIK03055.1"/>
    <property type="molecule type" value="Genomic_DNA"/>
</dbReference>
<evidence type="ECO:0000313" key="1">
    <source>
        <dbReference type="EMBL" id="KIK03055.1"/>
    </source>
</evidence>